<feature type="compositionally biased region" description="Gly residues" evidence="1">
    <location>
        <begin position="115"/>
        <end position="134"/>
    </location>
</feature>
<evidence type="ECO:0000256" key="1">
    <source>
        <dbReference type="SAM" id="MobiDB-lite"/>
    </source>
</evidence>
<feature type="compositionally biased region" description="Low complexity" evidence="1">
    <location>
        <begin position="1"/>
        <end position="73"/>
    </location>
</feature>
<feature type="region of interest" description="Disordered" evidence="1">
    <location>
        <begin position="542"/>
        <end position="561"/>
    </location>
</feature>
<dbReference type="EMBL" id="JH711586">
    <property type="protein sequence ID" value="EIW76185.1"/>
    <property type="molecule type" value="Genomic_DNA"/>
</dbReference>
<evidence type="ECO:0000313" key="3">
    <source>
        <dbReference type="Proteomes" id="UP000053558"/>
    </source>
</evidence>
<dbReference type="Proteomes" id="UP000053558">
    <property type="component" value="Unassembled WGS sequence"/>
</dbReference>
<gene>
    <name evidence="2" type="ORF">CONPUDRAFT_139625</name>
</gene>
<comment type="caution">
    <text evidence="2">The sequence shown here is derived from an EMBL/GenBank/DDBJ whole genome shotgun (WGS) entry which is preliminary data.</text>
</comment>
<accession>A0A5M3MC19</accession>
<keyword evidence="3" id="KW-1185">Reference proteome</keyword>
<feature type="region of interest" description="Disordered" evidence="1">
    <location>
        <begin position="387"/>
        <end position="406"/>
    </location>
</feature>
<feature type="region of interest" description="Disordered" evidence="1">
    <location>
        <begin position="189"/>
        <end position="229"/>
    </location>
</feature>
<dbReference type="AlphaFoldDB" id="A0A5M3MC19"/>
<sequence length="585" mass="61599">MPPATRSSAPSSPTSTRSHTSHGPLSAASSYNSHSSSSSASSHSSASTATPSKRGHGSASHGSASASLSHGGLPTPRSTPGRGSTPRHSPRRVPHCVKCGRPRAGHPRSGCPYAGAGGGRRGVNAGGGDGGGGDNEMADGVSTVNGDGDGDDDDDDGDTEMGMADGEQRGGHECDRRMVDATASLQSLQIVVPGKEEAMEPLSEGDEEDYNGGCKRKGGMGRKSSKKRDKGRLCVRFAVADEGDLASLSSGAMQIVNRLLQPGIMASHRYGHDEEDDGGDEEGYFPVSPDLTPTPTQQTQPTESQEYYSQWQASSLGKQDSFILRWQSSLVQANPEPPTTMEMEIEEEEDIKPVLLDSLAEEGVPPPTQPAAPVPVVKLSRRMPGTLYTPTSSIQSAEDTKAGLQRDRERCWNDNAFSNPTAPAPPVFNRPAPSTPPPAPRKARPIMRTMSAEERSSFIRDLNARSKTATGSPNGGGGEGLAGNMPPAMLFRINAADVAKVKGDAHKHGFFVEAFAGEEKGQAWLVLGRDREAVAVLGERFSEESKKEEEQERAQKTASKGSRLGAYARGAVVGAVATWTGLAFS</sequence>
<evidence type="ECO:0000313" key="2">
    <source>
        <dbReference type="EMBL" id="EIW76185.1"/>
    </source>
</evidence>
<protein>
    <submittedName>
        <fullName evidence="2">Uncharacterized protein</fullName>
    </submittedName>
</protein>
<dbReference type="GeneID" id="19201373"/>
<feature type="compositionally biased region" description="Polar residues" evidence="1">
    <location>
        <begin position="388"/>
        <end position="397"/>
    </location>
</feature>
<feature type="compositionally biased region" description="Basic residues" evidence="1">
    <location>
        <begin position="214"/>
        <end position="229"/>
    </location>
</feature>
<feature type="region of interest" description="Disordered" evidence="1">
    <location>
        <begin position="269"/>
        <end position="307"/>
    </location>
</feature>
<feature type="compositionally biased region" description="Basic and acidic residues" evidence="1">
    <location>
        <begin position="542"/>
        <end position="555"/>
    </location>
</feature>
<dbReference type="RefSeq" id="XP_007773448.1">
    <property type="nucleotide sequence ID" value="XM_007775258.1"/>
</dbReference>
<name>A0A5M3MC19_CONPW</name>
<feature type="region of interest" description="Disordered" evidence="1">
    <location>
        <begin position="418"/>
        <end position="443"/>
    </location>
</feature>
<organism evidence="2 3">
    <name type="scientific">Coniophora puteana (strain RWD-64-598)</name>
    <name type="common">Brown rot fungus</name>
    <dbReference type="NCBI Taxonomy" id="741705"/>
    <lineage>
        <taxon>Eukaryota</taxon>
        <taxon>Fungi</taxon>
        <taxon>Dikarya</taxon>
        <taxon>Basidiomycota</taxon>
        <taxon>Agaricomycotina</taxon>
        <taxon>Agaricomycetes</taxon>
        <taxon>Agaricomycetidae</taxon>
        <taxon>Boletales</taxon>
        <taxon>Coniophorineae</taxon>
        <taxon>Coniophoraceae</taxon>
        <taxon>Coniophora</taxon>
    </lineage>
</organism>
<feature type="compositionally biased region" description="Pro residues" evidence="1">
    <location>
        <begin position="422"/>
        <end position="440"/>
    </location>
</feature>
<feature type="compositionally biased region" description="Low complexity" evidence="1">
    <location>
        <begin position="293"/>
        <end position="302"/>
    </location>
</feature>
<feature type="compositionally biased region" description="Acidic residues" evidence="1">
    <location>
        <begin position="273"/>
        <end position="283"/>
    </location>
</feature>
<reference evidence="3" key="1">
    <citation type="journal article" date="2012" name="Science">
        <title>The Paleozoic origin of enzymatic lignin decomposition reconstructed from 31 fungal genomes.</title>
        <authorList>
            <person name="Floudas D."/>
            <person name="Binder M."/>
            <person name="Riley R."/>
            <person name="Barry K."/>
            <person name="Blanchette R.A."/>
            <person name="Henrissat B."/>
            <person name="Martinez A.T."/>
            <person name="Otillar R."/>
            <person name="Spatafora J.W."/>
            <person name="Yadav J.S."/>
            <person name="Aerts A."/>
            <person name="Benoit I."/>
            <person name="Boyd A."/>
            <person name="Carlson A."/>
            <person name="Copeland A."/>
            <person name="Coutinho P.M."/>
            <person name="de Vries R.P."/>
            <person name="Ferreira P."/>
            <person name="Findley K."/>
            <person name="Foster B."/>
            <person name="Gaskell J."/>
            <person name="Glotzer D."/>
            <person name="Gorecki P."/>
            <person name="Heitman J."/>
            <person name="Hesse C."/>
            <person name="Hori C."/>
            <person name="Igarashi K."/>
            <person name="Jurgens J.A."/>
            <person name="Kallen N."/>
            <person name="Kersten P."/>
            <person name="Kohler A."/>
            <person name="Kuees U."/>
            <person name="Kumar T.K.A."/>
            <person name="Kuo A."/>
            <person name="LaButti K."/>
            <person name="Larrondo L.F."/>
            <person name="Lindquist E."/>
            <person name="Ling A."/>
            <person name="Lombard V."/>
            <person name="Lucas S."/>
            <person name="Lundell T."/>
            <person name="Martin R."/>
            <person name="McLaughlin D.J."/>
            <person name="Morgenstern I."/>
            <person name="Morin E."/>
            <person name="Murat C."/>
            <person name="Nagy L.G."/>
            <person name="Nolan M."/>
            <person name="Ohm R.A."/>
            <person name="Patyshakuliyeva A."/>
            <person name="Rokas A."/>
            <person name="Ruiz-Duenas F.J."/>
            <person name="Sabat G."/>
            <person name="Salamov A."/>
            <person name="Samejima M."/>
            <person name="Schmutz J."/>
            <person name="Slot J.C."/>
            <person name="St John F."/>
            <person name="Stenlid J."/>
            <person name="Sun H."/>
            <person name="Sun S."/>
            <person name="Syed K."/>
            <person name="Tsang A."/>
            <person name="Wiebenga A."/>
            <person name="Young D."/>
            <person name="Pisabarro A."/>
            <person name="Eastwood D.C."/>
            <person name="Martin F."/>
            <person name="Cullen D."/>
            <person name="Grigoriev I.V."/>
            <person name="Hibbett D.S."/>
        </authorList>
    </citation>
    <scope>NUCLEOTIDE SEQUENCE [LARGE SCALE GENOMIC DNA]</scope>
    <source>
        <strain evidence="3">RWD-64-598 SS2</strain>
    </source>
</reference>
<feature type="compositionally biased region" description="Basic residues" evidence="1">
    <location>
        <begin position="88"/>
        <end position="106"/>
    </location>
</feature>
<dbReference type="KEGG" id="cput:CONPUDRAFT_139625"/>
<dbReference type="OrthoDB" id="3263613at2759"/>
<proteinExistence type="predicted"/>
<feature type="compositionally biased region" description="Acidic residues" evidence="1">
    <location>
        <begin position="148"/>
        <end position="159"/>
    </location>
</feature>
<feature type="region of interest" description="Disordered" evidence="1">
    <location>
        <begin position="1"/>
        <end position="173"/>
    </location>
</feature>